<dbReference type="SMART" id="SM00101">
    <property type="entry name" value="14_3_3"/>
    <property type="match status" value="1"/>
</dbReference>
<comment type="similarity">
    <text evidence="1">Belongs to the 14-3-3 family.</text>
</comment>
<feature type="domain" description="14-3-3" evidence="3">
    <location>
        <begin position="7"/>
        <end position="240"/>
    </location>
</feature>
<evidence type="ECO:0000256" key="1">
    <source>
        <dbReference type="ARBA" id="ARBA00006141"/>
    </source>
</evidence>
<gene>
    <name evidence="4" type="ORF">TRFO_38216</name>
</gene>
<dbReference type="AlphaFoldDB" id="A0A1J4J8Y8"/>
<evidence type="ECO:0000313" key="5">
    <source>
        <dbReference type="Proteomes" id="UP000179807"/>
    </source>
</evidence>
<dbReference type="EMBL" id="MLAK01001230">
    <property type="protein sequence ID" value="OHS95650.1"/>
    <property type="molecule type" value="Genomic_DNA"/>
</dbReference>
<dbReference type="InterPro" id="IPR036815">
    <property type="entry name" value="14-3-3_dom_sf"/>
</dbReference>
<dbReference type="Proteomes" id="UP000179807">
    <property type="component" value="Unassembled WGS sequence"/>
</dbReference>
<sequence length="240" mass="27623">MSNHNDRELSLYMAQILDQTDRRADTVELMNHVVDLNPQLTSEERNLLSASYKSVISVHRNGLRILSAISQHEEGVATQHRIEQIKIIRQTIIDDLEKSCNELINMINEKLLPVTQDAEARIFYSKLLADYYRYMCEARTDDKRKEYAEEAKKCYESALDIAKTELRPFKPASLGLILNYSVFLQEILGDTEAALDLAQKTYSECTPLIEENSDNSYSEATMILQLLRDNILLWSDNQAK</sequence>
<accession>A0A1J4J8Y8</accession>
<comment type="caution">
    <text evidence="4">The sequence shown here is derived from an EMBL/GenBank/DDBJ whole genome shotgun (WGS) entry which is preliminary data.</text>
</comment>
<feature type="site" description="Interaction with phosphoserine on interacting protein" evidence="2">
    <location>
        <position position="133"/>
    </location>
</feature>
<dbReference type="PANTHER" id="PTHR18860">
    <property type="entry name" value="14-3-3 PROTEIN"/>
    <property type="match status" value="1"/>
</dbReference>
<feature type="site" description="Interaction with phosphoserine on interacting protein" evidence="2">
    <location>
        <position position="60"/>
    </location>
</feature>
<dbReference type="VEuPathDB" id="TrichDB:TRFO_38216"/>
<dbReference type="PIRSF" id="PIRSF000868">
    <property type="entry name" value="14-3-3"/>
    <property type="match status" value="1"/>
</dbReference>
<evidence type="ECO:0000256" key="2">
    <source>
        <dbReference type="PIRSR" id="PIRSR000868-1"/>
    </source>
</evidence>
<dbReference type="OrthoDB" id="10260625at2759"/>
<organism evidence="4 5">
    <name type="scientific">Tritrichomonas foetus</name>
    <dbReference type="NCBI Taxonomy" id="1144522"/>
    <lineage>
        <taxon>Eukaryota</taxon>
        <taxon>Metamonada</taxon>
        <taxon>Parabasalia</taxon>
        <taxon>Tritrichomonadida</taxon>
        <taxon>Tritrichomonadidae</taxon>
        <taxon>Tritrichomonas</taxon>
    </lineage>
</organism>
<protein>
    <submittedName>
        <fullName evidence="4">14-3-3 protein</fullName>
    </submittedName>
</protein>
<name>A0A1J4J8Y8_9EUKA</name>
<evidence type="ECO:0000313" key="4">
    <source>
        <dbReference type="EMBL" id="OHS95650.1"/>
    </source>
</evidence>
<keyword evidence="5" id="KW-1185">Reference proteome</keyword>
<dbReference type="RefSeq" id="XP_068348787.1">
    <property type="nucleotide sequence ID" value="XM_068511912.1"/>
</dbReference>
<dbReference type="InterPro" id="IPR000308">
    <property type="entry name" value="14-3-3"/>
</dbReference>
<dbReference type="Gene3D" id="1.20.190.20">
    <property type="entry name" value="14-3-3 domain"/>
    <property type="match status" value="1"/>
</dbReference>
<dbReference type="PRINTS" id="PR00305">
    <property type="entry name" value="1433ZETA"/>
</dbReference>
<dbReference type="GeneID" id="94846616"/>
<reference evidence="4" key="1">
    <citation type="submission" date="2016-10" db="EMBL/GenBank/DDBJ databases">
        <authorList>
            <person name="Benchimol M."/>
            <person name="Almeida L.G."/>
            <person name="Vasconcelos A.T."/>
            <person name="Perreira-Neves A."/>
            <person name="Rosa I.A."/>
            <person name="Tasca T."/>
            <person name="Bogo M.R."/>
            <person name="de Souza W."/>
        </authorList>
    </citation>
    <scope>NUCLEOTIDE SEQUENCE [LARGE SCALE GENOMIC DNA]</scope>
    <source>
        <strain evidence="4">K</strain>
    </source>
</reference>
<dbReference type="Pfam" id="PF00244">
    <property type="entry name" value="14-3-3"/>
    <property type="match status" value="1"/>
</dbReference>
<dbReference type="CDD" id="cd08774">
    <property type="entry name" value="14-3-3"/>
    <property type="match status" value="1"/>
</dbReference>
<dbReference type="SUPFAM" id="SSF48445">
    <property type="entry name" value="14-3-3 protein"/>
    <property type="match status" value="1"/>
</dbReference>
<proteinExistence type="inferred from homology"/>
<dbReference type="InterPro" id="IPR023410">
    <property type="entry name" value="14-3-3_domain"/>
</dbReference>
<evidence type="ECO:0000259" key="3">
    <source>
        <dbReference type="SMART" id="SM00101"/>
    </source>
</evidence>